<evidence type="ECO:0000313" key="1">
    <source>
        <dbReference type="EMBL" id="QJC81285.1"/>
    </source>
</evidence>
<dbReference type="EMBL" id="CP051487">
    <property type="protein sequence ID" value="QJC81285.1"/>
    <property type="molecule type" value="Genomic_DNA"/>
</dbReference>
<proteinExistence type="predicted"/>
<gene>
    <name evidence="1" type="ORF">HGP31_24345</name>
</gene>
<sequence length="264" mass="30171">MASEQLTQFMSIVSGGAILLIAQYYLTSYSREKGKNLATKEDIEAITDKIESVKGEHAKQFENYKLTLWQEQQAHLWAREESKLKIETFKKSVTDVAKVINLVKRYQMLISERELALAAAGITKDEENSAAHKMYWDKHQEYMEQAHSAYADFRVITAEMSGLFALFSIYFNFELTNSLTTIVRLAYNEVEMKMSRAKFSELLKNEYTKSSSLETAREAVGVYYDGICAQSSLPTESQRFFDLLKMYVNSESGGAPAREETRNS</sequence>
<reference evidence="1 2" key="1">
    <citation type="submission" date="2020-04" db="EMBL/GenBank/DDBJ databases">
        <authorList>
            <person name="Yao Y."/>
            <person name="He Z."/>
        </authorList>
    </citation>
    <scope>NUCLEOTIDE SEQUENCE [LARGE SCALE GENOMIC DNA]</scope>
    <source>
        <strain evidence="1 2">CY-1</strain>
    </source>
</reference>
<evidence type="ECO:0000313" key="2">
    <source>
        <dbReference type="Proteomes" id="UP000501367"/>
    </source>
</evidence>
<organism evidence="1 2">
    <name type="scientific">Pseudomonas umsongensis</name>
    <dbReference type="NCBI Taxonomy" id="198618"/>
    <lineage>
        <taxon>Bacteria</taxon>
        <taxon>Pseudomonadati</taxon>
        <taxon>Pseudomonadota</taxon>
        <taxon>Gammaproteobacteria</taxon>
        <taxon>Pseudomonadales</taxon>
        <taxon>Pseudomonadaceae</taxon>
        <taxon>Pseudomonas</taxon>
    </lineage>
</organism>
<dbReference type="GeneID" id="72196756"/>
<dbReference type="KEGG" id="pum:HGP31_24345"/>
<protein>
    <submittedName>
        <fullName evidence="1">Uncharacterized protein</fullName>
    </submittedName>
</protein>
<accession>A0AAE7DGT8</accession>
<name>A0AAE7DGT8_9PSED</name>
<dbReference type="RefSeq" id="WP_168758818.1">
    <property type="nucleotide sequence ID" value="NZ_CP051487.1"/>
</dbReference>
<dbReference type="AlphaFoldDB" id="A0AAE7DGT8"/>
<dbReference type="Proteomes" id="UP000501367">
    <property type="component" value="Chromosome"/>
</dbReference>